<dbReference type="Proteomes" id="UP000679749">
    <property type="component" value="Unassembled WGS sequence"/>
</dbReference>
<reference evidence="2" key="1">
    <citation type="submission" date="2021-05" db="EMBL/GenBank/DDBJ databases">
        <title>Novel Bacillus species.</title>
        <authorList>
            <person name="Liu G."/>
        </authorList>
    </citation>
    <scope>NUCLEOTIDE SEQUENCE</scope>
    <source>
        <strain evidence="2">FJAT-49825</strain>
    </source>
</reference>
<comment type="caution">
    <text evidence="2">The sequence shown here is derived from an EMBL/GenBank/DDBJ whole genome shotgun (WGS) entry which is preliminary data.</text>
</comment>
<evidence type="ECO:0000313" key="3">
    <source>
        <dbReference type="Proteomes" id="UP000679749"/>
    </source>
</evidence>
<dbReference type="InterPro" id="IPR015001">
    <property type="entry name" value="DUF1850"/>
</dbReference>
<gene>
    <name evidence="2" type="ORF">KHA99_00940</name>
</gene>
<accession>A0A942U1F9</accession>
<dbReference type="AlphaFoldDB" id="A0A942U1F9"/>
<name>A0A942U1F9_9BACI</name>
<organism evidence="2 3">
    <name type="scientific">Neobacillus rhizophilus</name>
    <dbReference type="NCBI Taxonomy" id="2833579"/>
    <lineage>
        <taxon>Bacteria</taxon>
        <taxon>Bacillati</taxon>
        <taxon>Bacillota</taxon>
        <taxon>Bacilli</taxon>
        <taxon>Bacillales</taxon>
        <taxon>Bacillaceae</taxon>
        <taxon>Neobacillus</taxon>
    </lineage>
</organism>
<keyword evidence="1" id="KW-1133">Transmembrane helix</keyword>
<keyword evidence="1" id="KW-0812">Transmembrane</keyword>
<dbReference type="EMBL" id="JAGYPF010000001">
    <property type="protein sequence ID" value="MBS4211012.1"/>
    <property type="molecule type" value="Genomic_DNA"/>
</dbReference>
<dbReference type="PROSITE" id="PS51257">
    <property type="entry name" value="PROKAR_LIPOPROTEIN"/>
    <property type="match status" value="1"/>
</dbReference>
<keyword evidence="3" id="KW-1185">Reference proteome</keyword>
<feature type="transmembrane region" description="Helical" evidence="1">
    <location>
        <begin position="6"/>
        <end position="27"/>
    </location>
</feature>
<keyword evidence="1" id="KW-0472">Membrane</keyword>
<evidence type="ECO:0000256" key="1">
    <source>
        <dbReference type="SAM" id="Phobius"/>
    </source>
</evidence>
<evidence type="ECO:0000313" key="2">
    <source>
        <dbReference type="EMBL" id="MBS4211012.1"/>
    </source>
</evidence>
<dbReference type="RefSeq" id="WP_213115561.1">
    <property type="nucleotide sequence ID" value="NZ_JAGYPF010000001.1"/>
</dbReference>
<dbReference type="Pfam" id="PF08905">
    <property type="entry name" value="DUF1850"/>
    <property type="match status" value="1"/>
</dbReference>
<sequence length="177" mass="20502">MKIPNIAQIIIVLAIWLSIPILVIACIPLREALVFTPVHSSSKAAFILLNNESTFQIKYTHSIHLSDVVESYKITADQQIQQYELEYEDTSIGMPANAEKGERFEQLNGKYYIKNMNRIFPSFYLRIGQVRANHRVIFNHKEYPLSHTIKPGTVVKVEIRKLNLFQIWKGVNILEYL</sequence>
<protein>
    <submittedName>
        <fullName evidence="2">DUF1850 domain-containing protein</fullName>
    </submittedName>
</protein>
<proteinExistence type="predicted"/>